<dbReference type="SUPFAM" id="SSF56024">
    <property type="entry name" value="Phospholipase D/nuclease"/>
    <property type="match status" value="2"/>
</dbReference>
<dbReference type="CDD" id="cd09122">
    <property type="entry name" value="PLDc_Tdp1_1"/>
    <property type="match status" value="1"/>
</dbReference>
<feature type="compositionally biased region" description="Polar residues" evidence="4">
    <location>
        <begin position="75"/>
        <end position="88"/>
    </location>
</feature>
<evidence type="ECO:0000256" key="3">
    <source>
        <dbReference type="PIRSR" id="PIRSR610347-3"/>
    </source>
</evidence>
<evidence type="ECO:0008006" key="7">
    <source>
        <dbReference type="Google" id="ProtNLM"/>
    </source>
</evidence>
<dbReference type="RefSeq" id="XP_069233038.1">
    <property type="nucleotide sequence ID" value="XM_069369920.1"/>
</dbReference>
<dbReference type="PANTHER" id="PTHR12415">
    <property type="entry name" value="TYROSYL-DNA PHOSPHODIESTERASE 1"/>
    <property type="match status" value="1"/>
</dbReference>
<keyword evidence="6" id="KW-1185">Reference proteome</keyword>
<feature type="region of interest" description="Disordered" evidence="4">
    <location>
        <begin position="61"/>
        <end position="91"/>
    </location>
</feature>
<feature type="region of interest" description="Disordered" evidence="4">
    <location>
        <begin position="1"/>
        <end position="33"/>
    </location>
</feature>
<organism evidence="5 6">
    <name type="scientific">Cladosporium halotolerans</name>
    <dbReference type="NCBI Taxonomy" id="1052096"/>
    <lineage>
        <taxon>Eukaryota</taxon>
        <taxon>Fungi</taxon>
        <taxon>Dikarya</taxon>
        <taxon>Ascomycota</taxon>
        <taxon>Pezizomycotina</taxon>
        <taxon>Dothideomycetes</taxon>
        <taxon>Dothideomycetidae</taxon>
        <taxon>Cladosporiales</taxon>
        <taxon>Cladosporiaceae</taxon>
        <taxon>Cladosporium</taxon>
    </lineage>
</organism>
<feature type="binding site" evidence="2">
    <location>
        <position position="434"/>
    </location>
    <ligand>
        <name>substrate</name>
    </ligand>
</feature>
<dbReference type="GeneID" id="96002758"/>
<evidence type="ECO:0000256" key="4">
    <source>
        <dbReference type="SAM" id="MobiDB-lite"/>
    </source>
</evidence>
<feature type="active site" description="Proton donor/acceptor" evidence="1">
    <location>
        <position position="432"/>
    </location>
</feature>
<reference evidence="5 6" key="1">
    <citation type="journal article" date="2020" name="Microbiol. Resour. Announc.">
        <title>Draft Genome Sequence of a Cladosporium Species Isolated from the Mesophotic Ascidian Didemnum maculosum.</title>
        <authorList>
            <person name="Gioti A."/>
            <person name="Siaperas R."/>
            <person name="Nikolaivits E."/>
            <person name="Le Goff G."/>
            <person name="Ouazzani J."/>
            <person name="Kotoulas G."/>
            <person name="Topakas E."/>
        </authorList>
    </citation>
    <scope>NUCLEOTIDE SEQUENCE [LARGE SCALE GENOMIC DNA]</scope>
    <source>
        <strain evidence="5 6">TM138-S3</strain>
    </source>
</reference>
<dbReference type="Proteomes" id="UP000803884">
    <property type="component" value="Unassembled WGS sequence"/>
</dbReference>
<evidence type="ECO:0000256" key="1">
    <source>
        <dbReference type="PIRSR" id="PIRSR610347-1"/>
    </source>
</evidence>
<dbReference type="GO" id="GO:0003690">
    <property type="term" value="F:double-stranded DNA binding"/>
    <property type="evidence" value="ECO:0007669"/>
    <property type="project" value="TreeGrafter"/>
</dbReference>
<proteinExistence type="predicted"/>
<dbReference type="GO" id="GO:0005634">
    <property type="term" value="C:nucleus"/>
    <property type="evidence" value="ECO:0007669"/>
    <property type="project" value="InterPro"/>
</dbReference>
<dbReference type="GO" id="GO:0006281">
    <property type="term" value="P:DNA repair"/>
    <property type="evidence" value="ECO:0007669"/>
    <property type="project" value="InterPro"/>
</dbReference>
<dbReference type="InterPro" id="IPR010347">
    <property type="entry name" value="Tdp1"/>
</dbReference>
<feature type="active site" description="Nucleophile" evidence="1">
    <location>
        <position position="192"/>
    </location>
</feature>
<feature type="site" description="Interaction with DNA" evidence="3">
    <location>
        <position position="469"/>
    </location>
</feature>
<name>A0AB34KYS2_9PEZI</name>
<dbReference type="GO" id="GO:0017005">
    <property type="term" value="F:3'-tyrosyl-DNA phosphodiesterase activity"/>
    <property type="evidence" value="ECO:0007669"/>
    <property type="project" value="TreeGrafter"/>
</dbReference>
<dbReference type="GO" id="GO:0003697">
    <property type="term" value="F:single-stranded DNA binding"/>
    <property type="evidence" value="ECO:0007669"/>
    <property type="project" value="TreeGrafter"/>
</dbReference>
<sequence length="548" mass="61269">MGNNKRERSISPPARREARKAPKLDASTVELPSGAKLTSFATTIQNDQKTRKTPIARAANESMRAVPTAGPANGHLTTPPASQTTQAKPGSVQYPRGVVKKTWAFGHERNGKDIKLEEVLEPQTLKTAVLSAFQWDTEWLFRKLKMDQTKLIFVMQAKEQSLKDEMLKQTEHMRKSLRLCFPSMAGNINCMHSKLMLLFHPEKLRVAIPTANLLDFDWGESGMMENSVWLIDLPRLPNNRKTSMTDMTDFGKELLHFVEKQGLPQDARDGVLNFDFSATKDIAFVHTVGGMNYGPDAERTGLPGLSHAVRQHDLATINLQVDFAASSMGSLNDDYLRDVHAAASGTDVIKRAAAAAANAKASFFQQGKQPASAIHNIRDKIRLYFPTHETVTSSKAGAAGTICLSRKWFEGMQFPRRCFRDYVSTRVGLLSHNKILYARGVQKGDVKEGDETTPDRRVAWAYVGSANMSESAWGKLVYDRKEKQWKVNCRNWECGVLLPVSTEGVAAEEGESGGVVGMEVFKDVVEPPFMYPGIEYEDREPWYFQERH</sequence>
<accession>A0AB34KYS2</accession>
<evidence type="ECO:0000256" key="2">
    <source>
        <dbReference type="PIRSR" id="PIRSR610347-2"/>
    </source>
</evidence>
<dbReference type="EMBL" id="JAAQHG020000003">
    <property type="protein sequence ID" value="KAL1589933.1"/>
    <property type="molecule type" value="Genomic_DNA"/>
</dbReference>
<dbReference type="Pfam" id="PF06087">
    <property type="entry name" value="Tyr-DNA_phospho"/>
    <property type="match status" value="1"/>
</dbReference>
<feature type="compositionally biased region" description="Basic and acidic residues" evidence="4">
    <location>
        <begin position="1"/>
        <end position="23"/>
    </location>
</feature>
<dbReference type="Gene3D" id="3.30.870.10">
    <property type="entry name" value="Endonuclease Chain A"/>
    <property type="match status" value="2"/>
</dbReference>
<comment type="caution">
    <text evidence="5">The sequence shown here is derived from an EMBL/GenBank/DDBJ whole genome shotgun (WGS) entry which is preliminary data.</text>
</comment>
<dbReference type="AlphaFoldDB" id="A0AB34KYS2"/>
<evidence type="ECO:0000313" key="5">
    <source>
        <dbReference type="EMBL" id="KAL1589933.1"/>
    </source>
</evidence>
<evidence type="ECO:0000313" key="6">
    <source>
        <dbReference type="Proteomes" id="UP000803884"/>
    </source>
</evidence>
<gene>
    <name evidence="5" type="ORF">WHR41_01314</name>
</gene>
<protein>
    <recommendedName>
        <fullName evidence="7">Phospholipase D/nuclease</fullName>
    </recommendedName>
</protein>
<feature type="binding site" evidence="2">
    <location>
        <position position="194"/>
    </location>
    <ligand>
        <name>substrate</name>
    </ligand>
</feature>
<dbReference type="PANTHER" id="PTHR12415:SF4">
    <property type="entry name" value="TYROSYL-DNA PHOSPHODIESTERASE DOMAIN-CONTAINING PROTEIN"/>
    <property type="match status" value="1"/>
</dbReference>